<dbReference type="Gene3D" id="3.90.1150.10">
    <property type="entry name" value="Aspartate Aminotransferase, domain 1"/>
    <property type="match status" value="1"/>
</dbReference>
<dbReference type="EMBL" id="JABCRI010000015">
    <property type="protein sequence ID" value="KAF8393528.1"/>
    <property type="molecule type" value="Genomic_DNA"/>
</dbReference>
<dbReference type="Proteomes" id="UP000655225">
    <property type="component" value="Unassembled WGS sequence"/>
</dbReference>
<keyword evidence="1" id="KW-0663">Pyridoxal phosphate</keyword>
<dbReference type="GO" id="GO:0016594">
    <property type="term" value="F:glycine binding"/>
    <property type="evidence" value="ECO:0007669"/>
    <property type="project" value="TreeGrafter"/>
</dbReference>
<dbReference type="GO" id="GO:0048046">
    <property type="term" value="C:apoplast"/>
    <property type="evidence" value="ECO:0007669"/>
    <property type="project" value="TreeGrafter"/>
</dbReference>
<proteinExistence type="predicted"/>
<dbReference type="PANTHER" id="PTHR11773">
    <property type="entry name" value="GLYCINE DEHYDROGENASE, DECARBOXYLATING"/>
    <property type="match status" value="1"/>
</dbReference>
<sequence>MMGMPCSEGLTTSELPGMGPIVEKKHLAPFLPSLPVNTAGIEPGDVAKRLMDYGCHGPTTSWPVPTESESKVYHLSHCLFSWPVPGTFMIEPFAGRVRFCNALISIREEIILYSS</sequence>
<name>A0A835D7D7_TETSI</name>
<dbReference type="Pfam" id="PF21478">
    <property type="entry name" value="GcvP2_C"/>
    <property type="match status" value="1"/>
</dbReference>
<evidence type="ECO:0000313" key="3">
    <source>
        <dbReference type="EMBL" id="KAF8393528.1"/>
    </source>
</evidence>
<dbReference type="GO" id="GO:0009941">
    <property type="term" value="C:chloroplast envelope"/>
    <property type="evidence" value="ECO:0007669"/>
    <property type="project" value="TreeGrafter"/>
</dbReference>
<feature type="domain" description="Glycine dehydrogenase C-terminal" evidence="2">
    <location>
        <begin position="38"/>
        <end position="70"/>
    </location>
</feature>
<dbReference type="InterPro" id="IPR049316">
    <property type="entry name" value="GDC-P_C"/>
</dbReference>
<dbReference type="GO" id="GO:0004375">
    <property type="term" value="F:glycine dehydrogenase (decarboxylating) activity"/>
    <property type="evidence" value="ECO:0007669"/>
    <property type="project" value="InterPro"/>
</dbReference>
<organism evidence="3 4">
    <name type="scientific">Tetracentron sinense</name>
    <name type="common">Spur-leaf</name>
    <dbReference type="NCBI Taxonomy" id="13715"/>
    <lineage>
        <taxon>Eukaryota</taxon>
        <taxon>Viridiplantae</taxon>
        <taxon>Streptophyta</taxon>
        <taxon>Embryophyta</taxon>
        <taxon>Tracheophyta</taxon>
        <taxon>Spermatophyta</taxon>
        <taxon>Magnoliopsida</taxon>
        <taxon>Trochodendrales</taxon>
        <taxon>Trochodendraceae</taxon>
        <taxon>Tetracentron</taxon>
    </lineage>
</organism>
<accession>A0A835D7D7</accession>
<dbReference type="AlphaFoldDB" id="A0A835D7D7"/>
<evidence type="ECO:0000313" key="4">
    <source>
        <dbReference type="Proteomes" id="UP000655225"/>
    </source>
</evidence>
<dbReference type="OrthoDB" id="989171at2759"/>
<gene>
    <name evidence="3" type="ORF">HHK36_021772</name>
</gene>
<comment type="caution">
    <text evidence="3">The sequence shown here is derived from an EMBL/GenBank/DDBJ whole genome shotgun (WGS) entry which is preliminary data.</text>
</comment>
<dbReference type="InterPro" id="IPR020581">
    <property type="entry name" value="GDC_P"/>
</dbReference>
<evidence type="ECO:0000259" key="2">
    <source>
        <dbReference type="Pfam" id="PF21478"/>
    </source>
</evidence>
<dbReference type="InterPro" id="IPR015422">
    <property type="entry name" value="PyrdxlP-dep_Trfase_small"/>
</dbReference>
<reference evidence="3 4" key="1">
    <citation type="submission" date="2020-04" db="EMBL/GenBank/DDBJ databases">
        <title>Plant Genome Project.</title>
        <authorList>
            <person name="Zhang R.-G."/>
        </authorList>
    </citation>
    <scope>NUCLEOTIDE SEQUENCE [LARGE SCALE GENOMIC DNA]</scope>
    <source>
        <strain evidence="3">YNK0</strain>
        <tissue evidence="3">Leaf</tissue>
    </source>
</reference>
<dbReference type="PANTHER" id="PTHR11773:SF1">
    <property type="entry name" value="GLYCINE DEHYDROGENASE (DECARBOXYLATING), MITOCHONDRIAL"/>
    <property type="match status" value="1"/>
</dbReference>
<dbReference type="GO" id="GO:0019464">
    <property type="term" value="P:glycine decarboxylation via glycine cleavage system"/>
    <property type="evidence" value="ECO:0007669"/>
    <property type="project" value="TreeGrafter"/>
</dbReference>
<dbReference type="GO" id="GO:0005739">
    <property type="term" value="C:mitochondrion"/>
    <property type="evidence" value="ECO:0007669"/>
    <property type="project" value="TreeGrafter"/>
</dbReference>
<keyword evidence="4" id="KW-1185">Reference proteome</keyword>
<dbReference type="GO" id="GO:0030170">
    <property type="term" value="F:pyridoxal phosphate binding"/>
    <property type="evidence" value="ECO:0007669"/>
    <property type="project" value="TreeGrafter"/>
</dbReference>
<protein>
    <recommendedName>
        <fullName evidence="2">Glycine dehydrogenase C-terminal domain-containing protein</fullName>
    </recommendedName>
</protein>
<dbReference type="GO" id="GO:0005960">
    <property type="term" value="C:glycine cleavage complex"/>
    <property type="evidence" value="ECO:0007669"/>
    <property type="project" value="TreeGrafter"/>
</dbReference>
<evidence type="ECO:0000256" key="1">
    <source>
        <dbReference type="ARBA" id="ARBA00022898"/>
    </source>
</evidence>